<dbReference type="EMBL" id="CM039426">
    <property type="protein sequence ID" value="KAI4356143.1"/>
    <property type="molecule type" value="Genomic_DNA"/>
</dbReference>
<reference evidence="1 2" key="1">
    <citation type="journal article" date="2022" name="DNA Res.">
        <title>Chromosomal-level genome assembly of the orchid tree Bauhinia variegata (Leguminosae; Cercidoideae) supports the allotetraploid origin hypothesis of Bauhinia.</title>
        <authorList>
            <person name="Zhong Y."/>
            <person name="Chen Y."/>
            <person name="Zheng D."/>
            <person name="Pang J."/>
            <person name="Liu Y."/>
            <person name="Luo S."/>
            <person name="Meng S."/>
            <person name="Qian L."/>
            <person name="Wei D."/>
            <person name="Dai S."/>
            <person name="Zhou R."/>
        </authorList>
    </citation>
    <scope>NUCLEOTIDE SEQUENCE [LARGE SCALE GENOMIC DNA]</scope>
    <source>
        <strain evidence="1">BV-YZ2020</strain>
    </source>
</reference>
<dbReference type="Proteomes" id="UP000828941">
    <property type="component" value="Chromosome 1"/>
</dbReference>
<evidence type="ECO:0000313" key="2">
    <source>
        <dbReference type="Proteomes" id="UP000828941"/>
    </source>
</evidence>
<organism evidence="1 2">
    <name type="scientific">Bauhinia variegata</name>
    <name type="common">Purple orchid tree</name>
    <name type="synonym">Phanera variegata</name>
    <dbReference type="NCBI Taxonomy" id="167791"/>
    <lineage>
        <taxon>Eukaryota</taxon>
        <taxon>Viridiplantae</taxon>
        <taxon>Streptophyta</taxon>
        <taxon>Embryophyta</taxon>
        <taxon>Tracheophyta</taxon>
        <taxon>Spermatophyta</taxon>
        <taxon>Magnoliopsida</taxon>
        <taxon>eudicotyledons</taxon>
        <taxon>Gunneridae</taxon>
        <taxon>Pentapetalae</taxon>
        <taxon>rosids</taxon>
        <taxon>fabids</taxon>
        <taxon>Fabales</taxon>
        <taxon>Fabaceae</taxon>
        <taxon>Cercidoideae</taxon>
        <taxon>Cercideae</taxon>
        <taxon>Bauhiniinae</taxon>
        <taxon>Bauhinia</taxon>
    </lineage>
</organism>
<evidence type="ECO:0000313" key="1">
    <source>
        <dbReference type="EMBL" id="KAI4356143.1"/>
    </source>
</evidence>
<proteinExistence type="predicted"/>
<protein>
    <submittedName>
        <fullName evidence="1">Uncharacterized protein</fullName>
    </submittedName>
</protein>
<keyword evidence="2" id="KW-1185">Reference proteome</keyword>
<accession>A0ACB9Q5R4</accession>
<sequence>MAKAIVAVFLCLTVMCLALGPPKAEAAVTCGQVVRYLMPCVSYVTNGGNVPAECCNGIRSLYGMAQTTQDRRSVCSCIKGAINGIPYTGTNIGLAASLPGKCGVNIPYQISPNTDCSKVQ</sequence>
<gene>
    <name evidence="1" type="ORF">L6164_000190</name>
</gene>
<comment type="caution">
    <text evidence="1">The sequence shown here is derived from an EMBL/GenBank/DDBJ whole genome shotgun (WGS) entry which is preliminary data.</text>
</comment>
<name>A0ACB9Q5R4_BAUVA</name>